<dbReference type="CDD" id="cd00887">
    <property type="entry name" value="MoeA"/>
    <property type="match status" value="1"/>
</dbReference>
<dbReference type="SUPFAM" id="SSF53218">
    <property type="entry name" value="Molybdenum cofactor biosynthesis proteins"/>
    <property type="match status" value="1"/>
</dbReference>
<dbReference type="InterPro" id="IPR008284">
    <property type="entry name" value="MoCF_biosynth_CS"/>
</dbReference>
<comment type="caution">
    <text evidence="8">The sequence shown here is derived from an EMBL/GenBank/DDBJ whole genome shotgun (WGS) entry which is preliminary data.</text>
</comment>
<dbReference type="NCBIfam" id="NF045515">
    <property type="entry name" value="Glp_gephyrin"/>
    <property type="match status" value="1"/>
</dbReference>
<comment type="pathway">
    <text evidence="2 6">Cofactor biosynthesis; molybdopterin biosynthesis.</text>
</comment>
<evidence type="ECO:0000259" key="7">
    <source>
        <dbReference type="SMART" id="SM00852"/>
    </source>
</evidence>
<dbReference type="Pfam" id="PF03453">
    <property type="entry name" value="MoeA_N"/>
    <property type="match status" value="1"/>
</dbReference>
<dbReference type="GO" id="GO:0005829">
    <property type="term" value="C:cytosol"/>
    <property type="evidence" value="ECO:0007669"/>
    <property type="project" value="TreeGrafter"/>
</dbReference>
<dbReference type="PROSITE" id="PS01079">
    <property type="entry name" value="MOCF_BIOSYNTHESIS_2"/>
    <property type="match status" value="1"/>
</dbReference>
<dbReference type="EC" id="2.10.1.1" evidence="6"/>
<dbReference type="InterPro" id="IPR005111">
    <property type="entry name" value="MoeA_C_domain_IV"/>
</dbReference>
<dbReference type="InterPro" id="IPR001453">
    <property type="entry name" value="MoaB/Mog_dom"/>
</dbReference>
<evidence type="ECO:0000256" key="2">
    <source>
        <dbReference type="ARBA" id="ARBA00005046"/>
    </source>
</evidence>
<keyword evidence="9" id="KW-1185">Reference proteome</keyword>
<comment type="catalytic activity">
    <reaction evidence="5">
        <text>adenylyl-molybdopterin + molybdate = Mo-molybdopterin + AMP + H(+)</text>
        <dbReference type="Rhea" id="RHEA:35047"/>
        <dbReference type="ChEBI" id="CHEBI:15378"/>
        <dbReference type="ChEBI" id="CHEBI:36264"/>
        <dbReference type="ChEBI" id="CHEBI:62727"/>
        <dbReference type="ChEBI" id="CHEBI:71302"/>
        <dbReference type="ChEBI" id="CHEBI:456215"/>
        <dbReference type="EC" id="2.10.1.1"/>
    </reaction>
</comment>
<dbReference type="EMBL" id="JACICD010000016">
    <property type="protein sequence ID" value="MBB3773899.1"/>
    <property type="molecule type" value="Genomic_DNA"/>
</dbReference>
<evidence type="ECO:0000256" key="4">
    <source>
        <dbReference type="ARBA" id="ARBA00023150"/>
    </source>
</evidence>
<dbReference type="UniPathway" id="UPA00344"/>
<keyword evidence="4 6" id="KW-0501">Molybdenum cofactor biosynthesis</keyword>
<evidence type="ECO:0000256" key="3">
    <source>
        <dbReference type="ARBA" id="ARBA00010763"/>
    </source>
</evidence>
<dbReference type="PANTHER" id="PTHR10192">
    <property type="entry name" value="MOLYBDOPTERIN BIOSYNTHESIS PROTEIN"/>
    <property type="match status" value="1"/>
</dbReference>
<dbReference type="InterPro" id="IPR036688">
    <property type="entry name" value="MoeA_C_domain_IV_sf"/>
</dbReference>
<dbReference type="InterPro" id="IPR005110">
    <property type="entry name" value="MoeA_linker/N"/>
</dbReference>
<organism evidence="8 9">
    <name type="scientific">Ancylobacter tetraedralis</name>
    <dbReference type="NCBI Taxonomy" id="217068"/>
    <lineage>
        <taxon>Bacteria</taxon>
        <taxon>Pseudomonadati</taxon>
        <taxon>Pseudomonadota</taxon>
        <taxon>Alphaproteobacteria</taxon>
        <taxon>Hyphomicrobiales</taxon>
        <taxon>Xanthobacteraceae</taxon>
        <taxon>Ancylobacter</taxon>
    </lineage>
</organism>
<keyword evidence="6" id="KW-0500">Molybdenum</keyword>
<keyword evidence="6" id="KW-0479">Metal-binding</keyword>
<sequence length="413" mass="42687">MALMPVEEALARLLAAAQPRGDAPWPTERVDLWEAAGRVLAAPVLARRTTPGADVSAMDGYALRAVDAAEVPATLRLIGESAAGRPFPGRVEPGTTVRIFTGAVLPEGADAIVIQEDTRREGDLVTMVEAATAGRHIRRAGGDFATGEVLLAAGQRLRPRDLALAASADVAELRVARRPRVALLSTGDELVRPGAGAGAHQVILSNVYSVGGLARAAGAEVTDLGILPDDRTATEAGIRAALDAGFDIIVTTGGASVGDHDLVAPSLVAQGVDLEIHKIALRPGKPLMFGRLACDAGGTRVLGLPGNPVSAHVCALVFLVPLIRALQGLAVPAGLPLQPAVLGADIKANDLRMDFQRAEIIGRDNGLPIVRPLPVQDSSMLSVLARADLLLVRAPQSPAARAGEPCAILPLED</sequence>
<evidence type="ECO:0000313" key="8">
    <source>
        <dbReference type="EMBL" id="MBB3773899.1"/>
    </source>
</evidence>
<dbReference type="Gene3D" id="3.90.105.10">
    <property type="entry name" value="Molybdopterin biosynthesis moea protein, domain 2"/>
    <property type="match status" value="1"/>
</dbReference>
<dbReference type="InterPro" id="IPR036425">
    <property type="entry name" value="MoaB/Mog-like_dom_sf"/>
</dbReference>
<proteinExistence type="inferred from homology"/>
<dbReference type="SMART" id="SM00852">
    <property type="entry name" value="MoCF_biosynth"/>
    <property type="match status" value="1"/>
</dbReference>
<dbReference type="SUPFAM" id="SSF63882">
    <property type="entry name" value="MoeA N-terminal region -like"/>
    <property type="match status" value="1"/>
</dbReference>
<name>A0A839ZGD9_9HYPH</name>
<keyword evidence="6 8" id="KW-0808">Transferase</keyword>
<dbReference type="Gene3D" id="3.40.980.10">
    <property type="entry name" value="MoaB/Mog-like domain"/>
    <property type="match status" value="1"/>
</dbReference>
<comment type="cofactor">
    <cofactor evidence="6">
        <name>Mg(2+)</name>
        <dbReference type="ChEBI" id="CHEBI:18420"/>
    </cofactor>
</comment>
<dbReference type="InterPro" id="IPR036135">
    <property type="entry name" value="MoeA_linker/N_sf"/>
</dbReference>
<accession>A0A839ZGD9</accession>
<protein>
    <recommendedName>
        <fullName evidence="6">Molybdopterin molybdenumtransferase</fullName>
        <ecNumber evidence="6">2.10.1.1</ecNumber>
    </recommendedName>
</protein>
<evidence type="ECO:0000256" key="6">
    <source>
        <dbReference type="RuleBase" id="RU365090"/>
    </source>
</evidence>
<evidence type="ECO:0000313" key="9">
    <source>
        <dbReference type="Proteomes" id="UP000533469"/>
    </source>
</evidence>
<dbReference type="Pfam" id="PF00994">
    <property type="entry name" value="MoCF_biosynth"/>
    <property type="match status" value="1"/>
</dbReference>
<dbReference type="AlphaFoldDB" id="A0A839ZGD9"/>
<gene>
    <name evidence="8" type="ORF">FHS55_004544</name>
</gene>
<dbReference type="Proteomes" id="UP000533469">
    <property type="component" value="Unassembled WGS sequence"/>
</dbReference>
<comment type="function">
    <text evidence="1 6">Catalyzes the insertion of molybdate into adenylated molybdopterin with the concomitant release of AMP.</text>
</comment>
<dbReference type="GO" id="GO:0006777">
    <property type="term" value="P:Mo-molybdopterin cofactor biosynthetic process"/>
    <property type="evidence" value="ECO:0007669"/>
    <property type="project" value="UniProtKB-UniRule"/>
</dbReference>
<dbReference type="SUPFAM" id="SSF63867">
    <property type="entry name" value="MoeA C-terminal domain-like"/>
    <property type="match status" value="1"/>
</dbReference>
<dbReference type="Gene3D" id="2.170.190.11">
    <property type="entry name" value="Molybdopterin biosynthesis moea protein, domain 3"/>
    <property type="match status" value="1"/>
</dbReference>
<evidence type="ECO:0000256" key="5">
    <source>
        <dbReference type="ARBA" id="ARBA00047317"/>
    </source>
</evidence>
<reference evidence="8 9" key="1">
    <citation type="submission" date="2020-08" db="EMBL/GenBank/DDBJ databases">
        <title>Genomic Encyclopedia of Type Strains, Phase IV (KMG-IV): sequencing the most valuable type-strain genomes for metagenomic binning, comparative biology and taxonomic classification.</title>
        <authorList>
            <person name="Goeker M."/>
        </authorList>
    </citation>
    <scope>NUCLEOTIDE SEQUENCE [LARGE SCALE GENOMIC DNA]</scope>
    <source>
        <strain evidence="8 9">DSM 5895</strain>
    </source>
</reference>
<feature type="domain" description="MoaB/Mog" evidence="7">
    <location>
        <begin position="182"/>
        <end position="325"/>
    </location>
</feature>
<dbReference type="Pfam" id="PF03454">
    <property type="entry name" value="MoeA_C"/>
    <property type="match status" value="1"/>
</dbReference>
<dbReference type="Gene3D" id="2.40.340.10">
    <property type="entry name" value="MoeA, C-terminal, domain IV"/>
    <property type="match status" value="1"/>
</dbReference>
<dbReference type="GO" id="GO:0061599">
    <property type="term" value="F:molybdopterin molybdotransferase activity"/>
    <property type="evidence" value="ECO:0007669"/>
    <property type="project" value="UniProtKB-UniRule"/>
</dbReference>
<comment type="similarity">
    <text evidence="3 6">Belongs to the MoeA family.</text>
</comment>
<dbReference type="InterPro" id="IPR038987">
    <property type="entry name" value="MoeA-like"/>
</dbReference>
<dbReference type="GO" id="GO:0046872">
    <property type="term" value="F:metal ion binding"/>
    <property type="evidence" value="ECO:0007669"/>
    <property type="project" value="UniProtKB-UniRule"/>
</dbReference>
<dbReference type="PANTHER" id="PTHR10192:SF5">
    <property type="entry name" value="GEPHYRIN"/>
    <property type="match status" value="1"/>
</dbReference>
<dbReference type="RefSeq" id="WP_183192090.1">
    <property type="nucleotide sequence ID" value="NZ_JACICD010000016.1"/>
</dbReference>
<evidence type="ECO:0000256" key="1">
    <source>
        <dbReference type="ARBA" id="ARBA00002901"/>
    </source>
</evidence>
<keyword evidence="6" id="KW-0460">Magnesium</keyword>